<organism evidence="1 2">
    <name type="scientific">Rhamnusium bicolor</name>
    <dbReference type="NCBI Taxonomy" id="1586634"/>
    <lineage>
        <taxon>Eukaryota</taxon>
        <taxon>Metazoa</taxon>
        <taxon>Ecdysozoa</taxon>
        <taxon>Arthropoda</taxon>
        <taxon>Hexapoda</taxon>
        <taxon>Insecta</taxon>
        <taxon>Pterygota</taxon>
        <taxon>Neoptera</taxon>
        <taxon>Endopterygota</taxon>
        <taxon>Coleoptera</taxon>
        <taxon>Polyphaga</taxon>
        <taxon>Cucujiformia</taxon>
        <taxon>Chrysomeloidea</taxon>
        <taxon>Cerambycidae</taxon>
        <taxon>Lepturinae</taxon>
        <taxon>Rhagiini</taxon>
        <taxon>Rhamnusium</taxon>
    </lineage>
</organism>
<dbReference type="AlphaFoldDB" id="A0AAV8ZVZ2"/>
<dbReference type="GO" id="GO:0046872">
    <property type="term" value="F:metal ion binding"/>
    <property type="evidence" value="ECO:0007669"/>
    <property type="project" value="UniProtKB-KW"/>
</dbReference>
<dbReference type="Gene3D" id="1.20.930.80">
    <property type="match status" value="1"/>
</dbReference>
<dbReference type="PANTHER" id="PTHR10537">
    <property type="entry name" value="DNA PRIMASE LARGE SUBUNIT"/>
    <property type="match status" value="1"/>
</dbReference>
<evidence type="ECO:0000313" key="2">
    <source>
        <dbReference type="Proteomes" id="UP001162156"/>
    </source>
</evidence>
<dbReference type="EMBL" id="JANEYF010000244">
    <property type="protein sequence ID" value="KAJ8971180.1"/>
    <property type="molecule type" value="Genomic_DNA"/>
</dbReference>
<evidence type="ECO:0000313" key="1">
    <source>
        <dbReference type="EMBL" id="KAJ8971180.1"/>
    </source>
</evidence>
<sequence length="187" mass="21814">MYSESPQSTISLAEFEELALERLQLLRIIEQASLKGHKAFSDDWKLSIKDDLSKNGLKKYLRLMSGFSYCRSEDLRRWFLSREIEWFKLRFLAQSQDGVMKFLQNNNFTYIPISNEDKGELKVRVGLCVTDVSFDRIDFYKVPFAEVVPLVRNRKVFLQRGYAYIQTSDLVVCIQAKFRAGLSEALT</sequence>
<accession>A0AAV8ZVZ2</accession>
<dbReference type="GO" id="GO:0051539">
    <property type="term" value="F:4 iron, 4 sulfur cluster binding"/>
    <property type="evidence" value="ECO:0007669"/>
    <property type="project" value="UniProtKB-KW"/>
</dbReference>
<dbReference type="GO" id="GO:0006270">
    <property type="term" value="P:DNA replication initiation"/>
    <property type="evidence" value="ECO:0007669"/>
    <property type="project" value="TreeGrafter"/>
</dbReference>
<keyword evidence="2" id="KW-1185">Reference proteome</keyword>
<dbReference type="GO" id="GO:0005658">
    <property type="term" value="C:alpha DNA polymerase:primase complex"/>
    <property type="evidence" value="ECO:0007669"/>
    <property type="project" value="TreeGrafter"/>
</dbReference>
<dbReference type="InterPro" id="IPR007238">
    <property type="entry name" value="DNA_primase_lsu_euk/arc"/>
</dbReference>
<dbReference type="Proteomes" id="UP001162156">
    <property type="component" value="Unassembled WGS sequence"/>
</dbReference>
<dbReference type="GO" id="GO:0006269">
    <property type="term" value="P:DNA replication, synthesis of primer"/>
    <property type="evidence" value="ECO:0007669"/>
    <property type="project" value="UniProtKB-KW"/>
</dbReference>
<dbReference type="Pfam" id="PF26466">
    <property type="entry name" value="DNA_primase_lrg_N"/>
    <property type="match status" value="1"/>
</dbReference>
<reference evidence="1" key="1">
    <citation type="journal article" date="2023" name="Insect Mol. Biol.">
        <title>Genome sequencing provides insights into the evolution of gene families encoding plant cell wall-degrading enzymes in longhorned beetles.</title>
        <authorList>
            <person name="Shin N.R."/>
            <person name="Okamura Y."/>
            <person name="Kirsch R."/>
            <person name="Pauchet Y."/>
        </authorList>
    </citation>
    <scope>NUCLEOTIDE SEQUENCE</scope>
    <source>
        <strain evidence="1">RBIC_L_NR</strain>
    </source>
</reference>
<protein>
    <submittedName>
        <fullName evidence="1">Uncharacterized protein</fullName>
    </submittedName>
</protein>
<gene>
    <name evidence="1" type="ORF">NQ314_000842</name>
</gene>
<feature type="non-terminal residue" evidence="1">
    <location>
        <position position="187"/>
    </location>
</feature>
<comment type="caution">
    <text evidence="1">The sequence shown here is derived from an EMBL/GenBank/DDBJ whole genome shotgun (WGS) entry which is preliminary data.</text>
</comment>
<name>A0AAV8ZVZ2_9CUCU</name>
<dbReference type="PANTHER" id="PTHR10537:SF3">
    <property type="entry name" value="DNA PRIMASE LARGE SUBUNIT"/>
    <property type="match status" value="1"/>
</dbReference>
<proteinExistence type="predicted"/>